<evidence type="ECO:0000259" key="4">
    <source>
        <dbReference type="Pfam" id="PF06722"/>
    </source>
</evidence>
<feature type="domain" description="Glycosyltransferase family 28 N-terminal" evidence="3">
    <location>
        <begin position="532"/>
        <end position="664"/>
    </location>
</feature>
<evidence type="ECO:0000313" key="6">
    <source>
        <dbReference type="Proteomes" id="UP000541610"/>
    </source>
</evidence>
<feature type="transmembrane region" description="Helical" evidence="2">
    <location>
        <begin position="257"/>
        <end position="282"/>
    </location>
</feature>
<evidence type="ECO:0000256" key="2">
    <source>
        <dbReference type="SAM" id="Phobius"/>
    </source>
</evidence>
<dbReference type="SUPFAM" id="SSF53756">
    <property type="entry name" value="UDP-Glycosyltransferase/glycogen phosphorylase"/>
    <property type="match status" value="1"/>
</dbReference>
<feature type="transmembrane region" description="Helical" evidence="2">
    <location>
        <begin position="380"/>
        <end position="401"/>
    </location>
</feature>
<protein>
    <recommendedName>
        <fullName evidence="7">Sterol 3-beta-glucosyltransferase</fullName>
    </recommendedName>
</protein>
<dbReference type="AlphaFoldDB" id="A0A7J6NM29"/>
<keyword evidence="1" id="KW-0808">Transferase</keyword>
<feature type="transmembrane region" description="Helical" evidence="2">
    <location>
        <begin position="69"/>
        <end position="89"/>
    </location>
</feature>
<dbReference type="EMBL" id="JABANP010000304">
    <property type="protein sequence ID" value="KAF4684580.1"/>
    <property type="molecule type" value="Genomic_DNA"/>
</dbReference>
<dbReference type="Pfam" id="PF06722">
    <property type="entry name" value="EryCIII-like_C"/>
    <property type="match status" value="1"/>
</dbReference>
<evidence type="ECO:0000256" key="1">
    <source>
        <dbReference type="ARBA" id="ARBA00022679"/>
    </source>
</evidence>
<organism evidence="5 6">
    <name type="scientific">Perkinsus olseni</name>
    <name type="common">Perkinsus atlanticus</name>
    <dbReference type="NCBI Taxonomy" id="32597"/>
    <lineage>
        <taxon>Eukaryota</taxon>
        <taxon>Sar</taxon>
        <taxon>Alveolata</taxon>
        <taxon>Perkinsozoa</taxon>
        <taxon>Perkinsea</taxon>
        <taxon>Perkinsida</taxon>
        <taxon>Perkinsidae</taxon>
        <taxon>Perkinsus</taxon>
    </lineage>
</organism>
<dbReference type="InterPro" id="IPR004276">
    <property type="entry name" value="GlycoTrans_28_N"/>
</dbReference>
<keyword evidence="2" id="KW-0472">Membrane</keyword>
<feature type="transmembrane region" description="Helical" evidence="2">
    <location>
        <begin position="120"/>
        <end position="140"/>
    </location>
</feature>
<dbReference type="Gene3D" id="3.40.50.2000">
    <property type="entry name" value="Glycogen Phosphorylase B"/>
    <property type="match status" value="2"/>
</dbReference>
<proteinExistence type="predicted"/>
<feature type="transmembrane region" description="Helical" evidence="2">
    <location>
        <begin position="352"/>
        <end position="374"/>
    </location>
</feature>
<dbReference type="GO" id="GO:0016906">
    <property type="term" value="F:sterol 3-beta-glucosyltransferase activity"/>
    <property type="evidence" value="ECO:0007669"/>
    <property type="project" value="UniProtKB-ARBA"/>
</dbReference>
<dbReference type="InterPro" id="IPR002213">
    <property type="entry name" value="UDP_glucos_trans"/>
</dbReference>
<comment type="caution">
    <text evidence="5">The sequence shown here is derived from an EMBL/GenBank/DDBJ whole genome shotgun (WGS) entry which is preliminary data.</text>
</comment>
<dbReference type="GO" id="GO:0005975">
    <property type="term" value="P:carbohydrate metabolic process"/>
    <property type="evidence" value="ECO:0007669"/>
    <property type="project" value="InterPro"/>
</dbReference>
<feature type="transmembrane region" description="Helical" evidence="2">
    <location>
        <begin position="39"/>
        <end position="62"/>
    </location>
</feature>
<gene>
    <name evidence="5" type="ORF">FOZ60_007682</name>
</gene>
<dbReference type="Pfam" id="PF03033">
    <property type="entry name" value="Glyco_transf_28"/>
    <property type="match status" value="1"/>
</dbReference>
<dbReference type="InterPro" id="IPR010610">
    <property type="entry name" value="EryCIII-like_C"/>
</dbReference>
<name>A0A7J6NM29_PEROL</name>
<dbReference type="InterPro" id="IPR050426">
    <property type="entry name" value="Glycosyltransferase_28"/>
</dbReference>
<evidence type="ECO:0008006" key="7">
    <source>
        <dbReference type="Google" id="ProtNLM"/>
    </source>
</evidence>
<dbReference type="PANTHER" id="PTHR48050">
    <property type="entry name" value="STEROL 3-BETA-GLUCOSYLTRANSFERASE"/>
    <property type="match status" value="1"/>
</dbReference>
<feature type="transmembrane region" description="Helical" evidence="2">
    <location>
        <begin position="152"/>
        <end position="174"/>
    </location>
</feature>
<accession>A0A7J6NM29</accession>
<keyword evidence="2" id="KW-0812">Transmembrane</keyword>
<dbReference type="OrthoDB" id="420229at2759"/>
<evidence type="ECO:0000313" key="5">
    <source>
        <dbReference type="EMBL" id="KAF4684580.1"/>
    </source>
</evidence>
<dbReference type="PANTHER" id="PTHR48050:SF13">
    <property type="entry name" value="STEROL 3-BETA-GLUCOSYLTRANSFERASE UGT80A2"/>
    <property type="match status" value="1"/>
</dbReference>
<evidence type="ECO:0000259" key="3">
    <source>
        <dbReference type="Pfam" id="PF03033"/>
    </source>
</evidence>
<dbReference type="Proteomes" id="UP000541610">
    <property type="component" value="Unassembled WGS sequence"/>
</dbReference>
<dbReference type="CDD" id="cd03784">
    <property type="entry name" value="GT1_Gtf-like"/>
    <property type="match status" value="1"/>
</dbReference>
<dbReference type="FunFam" id="3.40.50.2000:FF:000009">
    <property type="entry name" value="Sterol 3-beta-glucosyltransferase UGT80A2"/>
    <property type="match status" value="1"/>
</dbReference>
<reference evidence="5 6" key="1">
    <citation type="submission" date="2020-04" db="EMBL/GenBank/DDBJ databases">
        <title>Perkinsus olseni comparative genomics.</title>
        <authorList>
            <person name="Bogema D.R."/>
        </authorList>
    </citation>
    <scope>NUCLEOTIDE SEQUENCE [LARGE SCALE GENOMIC DNA]</scope>
    <source>
        <strain evidence="5">00978-12</strain>
    </source>
</reference>
<feature type="domain" description="Erythromycin biosynthesis protein CIII-like C-terminal" evidence="4">
    <location>
        <begin position="834"/>
        <end position="922"/>
    </location>
</feature>
<keyword evidence="2" id="KW-1133">Transmembrane helix</keyword>
<sequence>MFLFLCFLAHLSQHLIVHFLLKNLFDQEEFSVDSPFESWSGTFFFIISPGIWLLGGLVLVIWRPAKHSHTVVAVTTILVVISEFVILVGEGYDETTVYALPVPLMLVAVGLTARLIPSVATLTTFVLIIGTSLSVIAYTAQSDAVVSYLLQLWAGIACHWFVFGLCLVGGTNILRAQSDLFSALNDRLVFRKKTDGSYELALHGVSHGMMEYFKKCYNSFFFKRFDRTVDEQTLVVAMVFAAVEPFRGPEGEPDFSSYAGITVQVLAAVMLLVAGFIAMFAYGRKRRLMLSAMMFLLACCLFSCVYVYNFDRSARKSLETEGSTVFYHTVWDTDPGLFTIIATHITMSHMGYLFLLFLDCVVTLAVTFSALLWLDTSSAQLVVAGLVNFLLMMLMGFLYTLAIDSHWRLLFALTRDPVPTDPKEKIVIEGWSTEYSERTMYYITVKAGHESSYKILVSAAELRSRLVGIQDRLCVYDAGEDGWTQYIDTSLDCLDDLSDGVGHTRARRLETLLNGVAARYPEMGDNVPRMNITLITVGSRGDVQPFMALAKALNAQGHRSRICTHDKFRDFVTKQGIEFFPLALAEKGPLAAGDLDEVKQVLGGDSGWEDNTVGSWASVQSVSSMRWVTHAIIANPPSYTHVHLAERLGVPLQMFFTMPWTKTEAVGHPLCVNEPDTNPYWKKMSYRWMEQIQWRGVASAVNKFRRKVLHLPEHWDVAWRGLLIDKWGVPFAYCFAKTLLPKPADWGPNIDITGFCFGGCGENTTYVPPPQLAEFLDAGSPPFYVGFGSISGDLSPIYKAVLSAVKAIPELRIILHKGWCDLSGITKDDFPEGIPHDWLFPRCCACMHHGGAGTTAMGLDCGLPTTVVAFFGDQPLWGGLVEVRGGGKMVLSRHVCDDNITEAMKYCLSPAAKEAAMELKKGLADERAAGQGAEAGAAAFDHQLPLELVTCEVCSMRDRHEAGDTRPRAAEFTEVNKDLRICPVCALLMQKAGESIRLEPLRTADWSRTRGGILYVHFIRWLKSFVKLFRRMIQGGQEGGLCGFFIGVVVGIFEFLVFVVVAPFIFIRDLFRVATQIVVPANGRAHCGYKIDPSIDFLKDMVLVSSPVHGLTAVNVSTLTDDDYILNEQEVEELESVTRQAVGKVLERRKEVEALTKAVCSLIEMRGVGMELTADRTVNEAPETSYATTAEKEEREELAELPGDVAFDEGTISGLGGGIVATGLRLGVKGILYK</sequence>
<feature type="transmembrane region" description="Helical" evidence="2">
    <location>
        <begin position="288"/>
        <end position="308"/>
    </location>
</feature>
<feature type="transmembrane region" description="Helical" evidence="2">
    <location>
        <begin position="1040"/>
        <end position="1066"/>
    </location>
</feature>